<evidence type="ECO:0000256" key="1">
    <source>
        <dbReference type="ARBA" id="ARBA00006739"/>
    </source>
</evidence>
<dbReference type="SUPFAM" id="SSF53448">
    <property type="entry name" value="Nucleotide-diphospho-sugar transferases"/>
    <property type="match status" value="1"/>
</dbReference>
<dbReference type="Proteomes" id="UP000051647">
    <property type="component" value="Unassembled WGS sequence"/>
</dbReference>
<comment type="similarity">
    <text evidence="1">Belongs to the glycosyltransferase 2 family.</text>
</comment>
<feature type="domain" description="Glycosyltransferase 2-like" evidence="5">
    <location>
        <begin position="159"/>
        <end position="376"/>
    </location>
</feature>
<organism evidence="6 7">
    <name type="scientific">Companilactobacillus versmoldensis DSM 14857 = KCTC 3814</name>
    <dbReference type="NCBI Taxonomy" id="1423815"/>
    <lineage>
        <taxon>Bacteria</taxon>
        <taxon>Bacillati</taxon>
        <taxon>Bacillota</taxon>
        <taxon>Bacilli</taxon>
        <taxon>Lactobacillales</taxon>
        <taxon>Lactobacillaceae</taxon>
        <taxon>Companilactobacillus</taxon>
    </lineage>
</organism>
<dbReference type="PANTHER" id="PTHR43630">
    <property type="entry name" value="POLY-BETA-1,6-N-ACETYL-D-GLUCOSAMINE SYNTHASE"/>
    <property type="match status" value="1"/>
</dbReference>
<evidence type="ECO:0000256" key="4">
    <source>
        <dbReference type="SAM" id="Phobius"/>
    </source>
</evidence>
<dbReference type="InterPro" id="IPR029044">
    <property type="entry name" value="Nucleotide-diphossugar_trans"/>
</dbReference>
<keyword evidence="3 6" id="KW-0808">Transferase</keyword>
<feature type="transmembrane region" description="Helical" evidence="4">
    <location>
        <begin position="401"/>
        <end position="420"/>
    </location>
</feature>
<dbReference type="STRING" id="1423815.FC27_GL000876"/>
<name>A0A0R1SPQ2_9LACO</name>
<feature type="transmembrane region" description="Helical" evidence="4">
    <location>
        <begin position="323"/>
        <end position="346"/>
    </location>
</feature>
<keyword evidence="4" id="KW-1133">Transmembrane helix</keyword>
<evidence type="ECO:0000256" key="2">
    <source>
        <dbReference type="ARBA" id="ARBA00022676"/>
    </source>
</evidence>
<protein>
    <submittedName>
        <fullName evidence="6">Family 2 glycosyl transferase</fullName>
    </submittedName>
</protein>
<comment type="caution">
    <text evidence="6">The sequence shown here is derived from an EMBL/GenBank/DDBJ whole genome shotgun (WGS) entry which is preliminary data.</text>
</comment>
<dbReference type="GO" id="GO:0016757">
    <property type="term" value="F:glycosyltransferase activity"/>
    <property type="evidence" value="ECO:0007669"/>
    <property type="project" value="UniProtKB-KW"/>
</dbReference>
<evidence type="ECO:0000256" key="3">
    <source>
        <dbReference type="ARBA" id="ARBA00022679"/>
    </source>
</evidence>
<accession>A0A0R1SPQ2</accession>
<dbReference type="eggNOG" id="COG1215">
    <property type="taxonomic scope" value="Bacteria"/>
</dbReference>
<evidence type="ECO:0000313" key="7">
    <source>
        <dbReference type="Proteomes" id="UP000051647"/>
    </source>
</evidence>
<dbReference type="EMBL" id="AZFA01000002">
    <property type="protein sequence ID" value="KRL68136.1"/>
    <property type="molecule type" value="Genomic_DNA"/>
</dbReference>
<keyword evidence="2" id="KW-0328">Glycosyltransferase</keyword>
<dbReference type="PATRIC" id="fig|1423815.3.peg.894"/>
<dbReference type="Gene3D" id="3.90.550.10">
    <property type="entry name" value="Spore Coat Polysaccharide Biosynthesis Protein SpsA, Chain A"/>
    <property type="match status" value="1"/>
</dbReference>
<evidence type="ECO:0000313" key="6">
    <source>
        <dbReference type="EMBL" id="KRL68136.1"/>
    </source>
</evidence>
<gene>
    <name evidence="6" type="ORF">FC27_GL000876</name>
</gene>
<keyword evidence="7" id="KW-1185">Reference proteome</keyword>
<sequence length="432" mass="49746">MIYLNSQRGTYIIAIFTNILLILSLTTFICYLLWFYIFNFERVRDIKKQKQADHFDLYIMVPLLNEENTIFSYINDLINELNQIDQTINPNILLLDDASDDDTLRNLHILQNSLHHLRTKVYILERHFPNAQQGKGASLNFGLDFISKLPTTLDKQHTIIGIIDADGFISAKDINDIIGTFENNQVSMVQSAVAMNRRDYNWLSKMQDTEFLGANSFMQESRNRLGQAIASGNGQFLTLQMAQDVRWGNSLLEDFEFTVRGLFKQHRAIFLPSAIVYQEAVTSLRPLLRQRIRWCEGSMQCFVKYTKKIIQSKVINPGVKIDLSLFLILPFFSMLLNIANICSIIVQLDNIFTRKSIPVLIVFGIVVCATLLVWLMMAIEYHQNTQGLSLFTCILRAWQCILYNFILSFIPYAAFAFLLMGRNSWAKTSHGT</sequence>
<keyword evidence="4" id="KW-0812">Transmembrane</keyword>
<feature type="transmembrane region" description="Helical" evidence="4">
    <location>
        <begin position="12"/>
        <end position="37"/>
    </location>
</feature>
<feature type="transmembrane region" description="Helical" evidence="4">
    <location>
        <begin position="358"/>
        <end position="381"/>
    </location>
</feature>
<dbReference type="AlphaFoldDB" id="A0A0R1SPQ2"/>
<dbReference type="Pfam" id="PF13632">
    <property type="entry name" value="Glyco_trans_2_3"/>
    <property type="match status" value="1"/>
</dbReference>
<keyword evidence="4" id="KW-0472">Membrane</keyword>
<dbReference type="InterPro" id="IPR001173">
    <property type="entry name" value="Glyco_trans_2-like"/>
</dbReference>
<evidence type="ECO:0000259" key="5">
    <source>
        <dbReference type="Pfam" id="PF13632"/>
    </source>
</evidence>
<reference evidence="6 7" key="1">
    <citation type="journal article" date="2015" name="Genome Announc.">
        <title>Expanding the biotechnology potential of lactobacilli through comparative genomics of 213 strains and associated genera.</title>
        <authorList>
            <person name="Sun Z."/>
            <person name="Harris H.M."/>
            <person name="McCann A."/>
            <person name="Guo C."/>
            <person name="Argimon S."/>
            <person name="Zhang W."/>
            <person name="Yang X."/>
            <person name="Jeffery I.B."/>
            <person name="Cooney J.C."/>
            <person name="Kagawa T.F."/>
            <person name="Liu W."/>
            <person name="Song Y."/>
            <person name="Salvetti E."/>
            <person name="Wrobel A."/>
            <person name="Rasinkangas P."/>
            <person name="Parkhill J."/>
            <person name="Rea M.C."/>
            <person name="O'Sullivan O."/>
            <person name="Ritari J."/>
            <person name="Douillard F.P."/>
            <person name="Paul Ross R."/>
            <person name="Yang R."/>
            <person name="Briner A.E."/>
            <person name="Felis G.E."/>
            <person name="de Vos W.M."/>
            <person name="Barrangou R."/>
            <person name="Klaenhammer T.R."/>
            <person name="Caufield P.W."/>
            <person name="Cui Y."/>
            <person name="Zhang H."/>
            <person name="O'Toole P.W."/>
        </authorList>
    </citation>
    <scope>NUCLEOTIDE SEQUENCE [LARGE SCALE GENOMIC DNA]</scope>
    <source>
        <strain evidence="6 7">DSM 14857</strain>
    </source>
</reference>
<dbReference type="PANTHER" id="PTHR43630:SF1">
    <property type="entry name" value="POLY-BETA-1,6-N-ACETYL-D-GLUCOSAMINE SYNTHASE"/>
    <property type="match status" value="1"/>
</dbReference>
<proteinExistence type="inferred from homology"/>